<dbReference type="EMBL" id="JAHHUM010000580">
    <property type="protein sequence ID" value="KAK5619354.1"/>
    <property type="molecule type" value="Genomic_DNA"/>
</dbReference>
<comment type="caution">
    <text evidence="2">The sequence shown here is derived from an EMBL/GenBank/DDBJ whole genome shotgun (WGS) entry which is preliminary data.</text>
</comment>
<proteinExistence type="predicted"/>
<dbReference type="AlphaFoldDB" id="A0AAV9SDL3"/>
<protein>
    <submittedName>
        <fullName evidence="2">Uncharacterized protein</fullName>
    </submittedName>
</protein>
<feature type="compositionally biased region" description="Polar residues" evidence="1">
    <location>
        <begin position="39"/>
        <end position="71"/>
    </location>
</feature>
<accession>A0AAV9SDL3</accession>
<evidence type="ECO:0000256" key="1">
    <source>
        <dbReference type="SAM" id="MobiDB-lite"/>
    </source>
</evidence>
<dbReference type="Proteomes" id="UP001311232">
    <property type="component" value="Unassembled WGS sequence"/>
</dbReference>
<gene>
    <name evidence="2" type="ORF">CRENBAI_011905</name>
</gene>
<name>A0AAV9SDL3_9TELE</name>
<reference evidence="2 3" key="1">
    <citation type="submission" date="2021-06" db="EMBL/GenBank/DDBJ databases">
        <authorList>
            <person name="Palmer J.M."/>
        </authorList>
    </citation>
    <scope>NUCLEOTIDE SEQUENCE [LARGE SCALE GENOMIC DNA]</scope>
    <source>
        <strain evidence="2 3">MEX-2019</strain>
        <tissue evidence="2">Muscle</tissue>
    </source>
</reference>
<organism evidence="2 3">
    <name type="scientific">Crenichthys baileyi</name>
    <name type="common">White River springfish</name>
    <dbReference type="NCBI Taxonomy" id="28760"/>
    <lineage>
        <taxon>Eukaryota</taxon>
        <taxon>Metazoa</taxon>
        <taxon>Chordata</taxon>
        <taxon>Craniata</taxon>
        <taxon>Vertebrata</taxon>
        <taxon>Euteleostomi</taxon>
        <taxon>Actinopterygii</taxon>
        <taxon>Neopterygii</taxon>
        <taxon>Teleostei</taxon>
        <taxon>Neoteleostei</taxon>
        <taxon>Acanthomorphata</taxon>
        <taxon>Ovalentaria</taxon>
        <taxon>Atherinomorphae</taxon>
        <taxon>Cyprinodontiformes</taxon>
        <taxon>Goodeidae</taxon>
        <taxon>Crenichthys</taxon>
    </lineage>
</organism>
<sequence length="100" mass="10691">MCQVPFTFLTSSPLPSSSLSCLHPSQSGLVHPPNRTGPDCNQQSGLQRESSGMTFPPSRTFTGQGSGEGQLTSLQTPHTLHTNCLGFYLQVALQSAFPKI</sequence>
<evidence type="ECO:0000313" key="2">
    <source>
        <dbReference type="EMBL" id="KAK5619354.1"/>
    </source>
</evidence>
<keyword evidence="3" id="KW-1185">Reference proteome</keyword>
<feature type="region of interest" description="Disordered" evidence="1">
    <location>
        <begin position="25"/>
        <end position="71"/>
    </location>
</feature>
<evidence type="ECO:0000313" key="3">
    <source>
        <dbReference type="Proteomes" id="UP001311232"/>
    </source>
</evidence>